<reference evidence="5" key="1">
    <citation type="submission" date="2022-07" db="EMBL/GenBank/DDBJ databases">
        <title>Phylogenomic reconstructions and comparative analyses of Kickxellomycotina fungi.</title>
        <authorList>
            <person name="Reynolds N.K."/>
            <person name="Stajich J.E."/>
            <person name="Barry K."/>
            <person name="Grigoriev I.V."/>
            <person name="Crous P."/>
            <person name="Smith M.E."/>
        </authorList>
    </citation>
    <scope>NUCLEOTIDE SEQUENCE</scope>
    <source>
        <strain evidence="5">NRRL 3115</strain>
    </source>
</reference>
<dbReference type="GO" id="GO:0003723">
    <property type="term" value="F:RNA binding"/>
    <property type="evidence" value="ECO:0007669"/>
    <property type="project" value="TreeGrafter"/>
</dbReference>
<feature type="region of interest" description="Disordered" evidence="3">
    <location>
        <begin position="36"/>
        <end position="60"/>
    </location>
</feature>
<gene>
    <name evidence="5" type="ORF">GGI25_005673</name>
</gene>
<dbReference type="GO" id="GO:0005730">
    <property type="term" value="C:nucleolus"/>
    <property type="evidence" value="ECO:0007669"/>
    <property type="project" value="UniProtKB-SubCell"/>
</dbReference>
<accession>A0A9W8G495</accession>
<evidence type="ECO:0000256" key="2">
    <source>
        <dbReference type="ARBA" id="ARBA00023242"/>
    </source>
</evidence>
<feature type="domain" description="Fcf2 pre-rRNA processing C-terminal" evidence="4">
    <location>
        <begin position="141"/>
        <end position="235"/>
    </location>
</feature>
<name>A0A9W8G495_9FUNG</name>
<dbReference type="PANTHER" id="PTHR21686:SF12">
    <property type="entry name" value="DEOXYNUCLEOTIDYLTRANSFERASE TERMINAL-INTERACTING PROTEIN 2"/>
    <property type="match status" value="1"/>
</dbReference>
<organism evidence="5 6">
    <name type="scientific">Coemansia spiralis</name>
    <dbReference type="NCBI Taxonomy" id="417178"/>
    <lineage>
        <taxon>Eukaryota</taxon>
        <taxon>Fungi</taxon>
        <taxon>Fungi incertae sedis</taxon>
        <taxon>Zoopagomycota</taxon>
        <taxon>Kickxellomycotina</taxon>
        <taxon>Kickxellomycetes</taxon>
        <taxon>Kickxellales</taxon>
        <taxon>Kickxellaceae</taxon>
        <taxon>Coemansia</taxon>
    </lineage>
</organism>
<sequence length="274" mass="31101">MPLETKSTALVAFETHDSELEALLAQAKATLAEKEKKLKEQEAAKSGSRKQKLQGLTIPWRSDAGERSSDLFPLKMDIATGTINLDTNKIHAKSSPKRDNDNTNGSSFGQSSLLPEIEKKIGQYDPTVKRKSLSALAKEKEQTAGKRWFGMKAPVMTQELKNDLRVLQLRGVIDPKRFYKKDTTSKQLPKYFEVGTVIEGPTEFYSSRMTKKERRTNIVDELMADKQARDYFKRKVSEIHTRNSSGNKRWYSENSHGKGKKWAKSSKVSKSKRK</sequence>
<evidence type="ECO:0000259" key="4">
    <source>
        <dbReference type="Pfam" id="PF08698"/>
    </source>
</evidence>
<dbReference type="EMBL" id="JANBTW010000113">
    <property type="protein sequence ID" value="KAJ2670921.1"/>
    <property type="molecule type" value="Genomic_DNA"/>
</dbReference>
<dbReference type="InterPro" id="IPR014810">
    <property type="entry name" value="Fcf2_C"/>
</dbReference>
<protein>
    <recommendedName>
        <fullName evidence="4">Fcf2 pre-rRNA processing C-terminal domain-containing protein</fullName>
    </recommendedName>
</protein>
<evidence type="ECO:0000256" key="3">
    <source>
        <dbReference type="SAM" id="MobiDB-lite"/>
    </source>
</evidence>
<evidence type="ECO:0000256" key="1">
    <source>
        <dbReference type="ARBA" id="ARBA00004604"/>
    </source>
</evidence>
<feature type="region of interest" description="Disordered" evidence="3">
    <location>
        <begin position="236"/>
        <end position="274"/>
    </location>
</feature>
<feature type="region of interest" description="Disordered" evidence="3">
    <location>
        <begin position="89"/>
        <end position="112"/>
    </location>
</feature>
<dbReference type="GO" id="GO:0006396">
    <property type="term" value="P:RNA processing"/>
    <property type="evidence" value="ECO:0007669"/>
    <property type="project" value="TreeGrafter"/>
</dbReference>
<dbReference type="AlphaFoldDB" id="A0A9W8G495"/>
<proteinExistence type="predicted"/>
<dbReference type="PANTHER" id="PTHR21686">
    <property type="entry name" value="DEOXYNUCLEOTIDYLTRANSFERASE TERMINAL-INTERACTING PROTEIN 2"/>
    <property type="match status" value="1"/>
</dbReference>
<keyword evidence="2" id="KW-0539">Nucleus</keyword>
<dbReference type="OrthoDB" id="427886at2759"/>
<evidence type="ECO:0000313" key="5">
    <source>
        <dbReference type="EMBL" id="KAJ2670921.1"/>
    </source>
</evidence>
<feature type="compositionally biased region" description="Polar residues" evidence="3">
    <location>
        <begin position="102"/>
        <end position="112"/>
    </location>
</feature>
<dbReference type="Pfam" id="PF08698">
    <property type="entry name" value="Fcf2"/>
    <property type="match status" value="1"/>
</dbReference>
<feature type="compositionally biased region" description="Basic residues" evidence="3">
    <location>
        <begin position="257"/>
        <end position="274"/>
    </location>
</feature>
<dbReference type="Proteomes" id="UP001151518">
    <property type="component" value="Unassembled WGS sequence"/>
</dbReference>
<comment type="subcellular location">
    <subcellularLocation>
        <location evidence="1">Nucleus</location>
        <location evidence="1">Nucleolus</location>
    </subcellularLocation>
</comment>
<comment type="caution">
    <text evidence="5">The sequence shown here is derived from an EMBL/GenBank/DDBJ whole genome shotgun (WGS) entry which is preliminary data.</text>
</comment>
<dbReference type="InterPro" id="IPR039883">
    <property type="entry name" value="Fcf2/DNTTIP2"/>
</dbReference>
<evidence type="ECO:0000313" key="6">
    <source>
        <dbReference type="Proteomes" id="UP001151518"/>
    </source>
</evidence>